<organism evidence="1 2">
    <name type="scientific">Naganishia onofrii</name>
    <dbReference type="NCBI Taxonomy" id="1851511"/>
    <lineage>
        <taxon>Eukaryota</taxon>
        <taxon>Fungi</taxon>
        <taxon>Dikarya</taxon>
        <taxon>Basidiomycota</taxon>
        <taxon>Agaricomycotina</taxon>
        <taxon>Tremellomycetes</taxon>
        <taxon>Filobasidiales</taxon>
        <taxon>Filobasidiaceae</taxon>
        <taxon>Naganishia</taxon>
    </lineage>
</organism>
<accession>A0ACC2XGZ6</accession>
<sequence>MAVAPFALKRALRKVTQQRINALPVEEIERQSQCVLDHLRESGVLNGARAVGCYLSMQKGELSTDGIVKYLLGRGTPLYVPIIPSPPVASSSSTPYAPPPPSHDMRMLRLYSTKDWESLKRDKWGIPDAGAERKDIEESTPREDCMAEDNSQPPLDVILVPGVAFDSQFQRDTAKGTMIAI</sequence>
<name>A0ACC2XGZ6_9TREE</name>
<proteinExistence type="predicted"/>
<reference evidence="1" key="1">
    <citation type="submission" date="2023-04" db="EMBL/GenBank/DDBJ databases">
        <title>Draft Genome sequencing of Naganishia species isolated from polar environments using Oxford Nanopore Technology.</title>
        <authorList>
            <person name="Leo P."/>
            <person name="Venkateswaran K."/>
        </authorList>
    </citation>
    <scope>NUCLEOTIDE SEQUENCE</scope>
    <source>
        <strain evidence="1">DBVPG 5303</strain>
    </source>
</reference>
<dbReference type="EMBL" id="JASBWV010000013">
    <property type="protein sequence ID" value="KAJ9122901.1"/>
    <property type="molecule type" value="Genomic_DNA"/>
</dbReference>
<comment type="caution">
    <text evidence="1">The sequence shown here is derived from an EMBL/GenBank/DDBJ whole genome shotgun (WGS) entry which is preliminary data.</text>
</comment>
<evidence type="ECO:0000313" key="1">
    <source>
        <dbReference type="EMBL" id="KAJ9122901.1"/>
    </source>
</evidence>
<dbReference type="Proteomes" id="UP001234202">
    <property type="component" value="Unassembled WGS sequence"/>
</dbReference>
<evidence type="ECO:0000313" key="2">
    <source>
        <dbReference type="Proteomes" id="UP001234202"/>
    </source>
</evidence>
<gene>
    <name evidence="1" type="ORF">QFC24_003939</name>
</gene>
<protein>
    <submittedName>
        <fullName evidence="1">Uncharacterized protein</fullName>
    </submittedName>
</protein>
<keyword evidence="2" id="KW-1185">Reference proteome</keyword>